<dbReference type="GeneTree" id="ENSGT00940000178557"/>
<feature type="chain" id="PRO_5044338627" description="Agouti domain-containing protein" evidence="8">
    <location>
        <begin position="21"/>
        <end position="140"/>
    </location>
</feature>
<reference evidence="10" key="3">
    <citation type="submission" date="2025-09" db="UniProtKB">
        <authorList>
            <consortium name="Ensembl"/>
        </authorList>
    </citation>
    <scope>IDENTIFICATION</scope>
</reference>
<name>A0AAY5JZA1_ESOLU</name>
<evidence type="ECO:0000313" key="10">
    <source>
        <dbReference type="Ensembl" id="ENSELUP00000082034.1"/>
    </source>
</evidence>
<dbReference type="GO" id="GO:0007218">
    <property type="term" value="P:neuropeptide signaling pathway"/>
    <property type="evidence" value="ECO:0007669"/>
    <property type="project" value="TreeGrafter"/>
</dbReference>
<dbReference type="SMART" id="SM00792">
    <property type="entry name" value="Agouti"/>
    <property type="match status" value="1"/>
</dbReference>
<dbReference type="GO" id="GO:2000253">
    <property type="term" value="P:positive regulation of feeding behavior"/>
    <property type="evidence" value="ECO:0007669"/>
    <property type="project" value="TreeGrafter"/>
</dbReference>
<dbReference type="InterPro" id="IPR036836">
    <property type="entry name" value="Agouti_dom_sf"/>
</dbReference>
<dbReference type="GeneID" id="105025472"/>
<feature type="domain" description="Agouti" evidence="9">
    <location>
        <begin position="96"/>
        <end position="136"/>
    </location>
</feature>
<evidence type="ECO:0000256" key="8">
    <source>
        <dbReference type="SAM" id="SignalP"/>
    </source>
</evidence>
<dbReference type="Gene3D" id="4.10.760.10">
    <property type="entry name" value="Agouti domain"/>
    <property type="match status" value="1"/>
</dbReference>
<dbReference type="InterPro" id="IPR007733">
    <property type="entry name" value="Agouti"/>
</dbReference>
<feature type="compositionally biased region" description="Acidic residues" evidence="7">
    <location>
        <begin position="62"/>
        <end position="79"/>
    </location>
</feature>
<dbReference type="Ensembl" id="ENSELUT00000110955.1">
    <property type="protein sequence ID" value="ENSELUP00000082034.1"/>
    <property type="gene ID" value="ENSELUG00000042148.1"/>
</dbReference>
<keyword evidence="3 8" id="KW-0732">Signal</keyword>
<dbReference type="SUPFAM" id="SSF57055">
    <property type="entry name" value="Agouti-related protein"/>
    <property type="match status" value="1"/>
</dbReference>
<evidence type="ECO:0000256" key="7">
    <source>
        <dbReference type="SAM" id="MobiDB-lite"/>
    </source>
</evidence>
<dbReference type="CTD" id="181"/>
<evidence type="ECO:0000256" key="1">
    <source>
        <dbReference type="ARBA" id="ARBA00004613"/>
    </source>
</evidence>
<evidence type="ECO:0000313" key="11">
    <source>
        <dbReference type="Proteomes" id="UP000265140"/>
    </source>
</evidence>
<dbReference type="InterPro" id="IPR027300">
    <property type="entry name" value="Agouti_dom"/>
</dbReference>
<keyword evidence="5 6" id="KW-1015">Disulfide bond</keyword>
<dbReference type="GO" id="GO:0008343">
    <property type="term" value="P:adult feeding behavior"/>
    <property type="evidence" value="ECO:0007669"/>
    <property type="project" value="TreeGrafter"/>
</dbReference>
<dbReference type="GO" id="GO:0005184">
    <property type="term" value="F:neuropeptide hormone activity"/>
    <property type="evidence" value="ECO:0007669"/>
    <property type="project" value="TreeGrafter"/>
</dbReference>
<dbReference type="AlphaFoldDB" id="A0AAY5JZA1"/>
<comment type="caution">
    <text evidence="6">Lacks conserved residue(s) required for the propagation of feature annotation.</text>
</comment>
<organism evidence="10 11">
    <name type="scientific">Esox lucius</name>
    <name type="common">Northern pike</name>
    <dbReference type="NCBI Taxonomy" id="8010"/>
    <lineage>
        <taxon>Eukaryota</taxon>
        <taxon>Metazoa</taxon>
        <taxon>Chordata</taxon>
        <taxon>Craniata</taxon>
        <taxon>Vertebrata</taxon>
        <taxon>Euteleostomi</taxon>
        <taxon>Actinopterygii</taxon>
        <taxon>Neopterygii</taxon>
        <taxon>Teleostei</taxon>
        <taxon>Protacanthopterygii</taxon>
        <taxon>Esociformes</taxon>
        <taxon>Esocidae</taxon>
        <taxon>Esox</taxon>
    </lineage>
</organism>
<comment type="subcellular location">
    <subcellularLocation>
        <location evidence="1">Secreted</location>
    </subcellularLocation>
</comment>
<keyword evidence="11" id="KW-1185">Reference proteome</keyword>
<feature type="disulfide bond" evidence="6">
    <location>
        <begin position="96"/>
        <end position="111"/>
    </location>
</feature>
<dbReference type="PANTHER" id="PTHR16551">
    <property type="entry name" value="AGOUTI RELATED"/>
    <property type="match status" value="1"/>
</dbReference>
<evidence type="ECO:0000256" key="2">
    <source>
        <dbReference type="ARBA" id="ARBA00022525"/>
    </source>
</evidence>
<proteinExistence type="predicted"/>
<evidence type="ECO:0000256" key="6">
    <source>
        <dbReference type="PROSITE-ProRule" id="PRU00494"/>
    </source>
</evidence>
<keyword evidence="2" id="KW-0964">Secreted</keyword>
<dbReference type="Proteomes" id="UP000265140">
    <property type="component" value="Chromosome 2"/>
</dbReference>
<dbReference type="Pfam" id="PF05039">
    <property type="entry name" value="Agouti"/>
    <property type="match status" value="1"/>
</dbReference>
<keyword evidence="4" id="KW-0960">Knottin</keyword>
<dbReference type="PANTHER" id="PTHR16551:SF4">
    <property type="entry name" value="AGOUTI-RELATED PROTEIN"/>
    <property type="match status" value="1"/>
</dbReference>
<dbReference type="GO" id="GO:0005615">
    <property type="term" value="C:extracellular space"/>
    <property type="evidence" value="ECO:0007669"/>
    <property type="project" value="TreeGrafter"/>
</dbReference>
<reference evidence="10 11" key="1">
    <citation type="submission" date="2020-02" db="EMBL/GenBank/DDBJ databases">
        <title>Esox lucius (northern pike) genome, fEsoLuc1, primary haplotype.</title>
        <authorList>
            <person name="Myers G."/>
            <person name="Karagic N."/>
            <person name="Meyer A."/>
            <person name="Pippel M."/>
            <person name="Reichard M."/>
            <person name="Winkler S."/>
            <person name="Tracey A."/>
            <person name="Sims Y."/>
            <person name="Howe K."/>
            <person name="Rhie A."/>
            <person name="Formenti G."/>
            <person name="Durbin R."/>
            <person name="Fedrigo O."/>
            <person name="Jarvis E.D."/>
        </authorList>
    </citation>
    <scope>NUCLEOTIDE SEQUENCE [LARGE SCALE GENOMIC DNA]</scope>
</reference>
<reference evidence="10" key="2">
    <citation type="submission" date="2025-08" db="UniProtKB">
        <authorList>
            <consortium name="Ensembl"/>
        </authorList>
    </citation>
    <scope>IDENTIFICATION</scope>
</reference>
<evidence type="ECO:0000256" key="3">
    <source>
        <dbReference type="ARBA" id="ARBA00022729"/>
    </source>
</evidence>
<protein>
    <recommendedName>
        <fullName evidence="9">Agouti domain-containing protein</fullName>
    </recommendedName>
</protein>
<feature type="region of interest" description="Disordered" evidence="7">
    <location>
        <begin position="47"/>
        <end position="79"/>
    </location>
</feature>
<feature type="signal peptide" evidence="8">
    <location>
        <begin position="1"/>
        <end position="20"/>
    </location>
</feature>
<evidence type="ECO:0000256" key="5">
    <source>
        <dbReference type="ARBA" id="ARBA00023157"/>
    </source>
</evidence>
<sequence>MVNPVVLFWWSLTLFQLTTGLVHGNARADVSHPSLRRTEDSFLLDIGKDSLSRGDPASFDSGSEEEQLMMDTGSYDEEEVEEARQRTRSVRALRRCVPHQQSCLGHPLPCCDPCDTRHLRMFGSVCYCRRTACPGSRRRP</sequence>
<accession>A0AAY5JZA1</accession>
<dbReference type="GO" id="GO:0070996">
    <property type="term" value="F:type 1 melanocortin receptor binding"/>
    <property type="evidence" value="ECO:0007669"/>
    <property type="project" value="TreeGrafter"/>
</dbReference>
<dbReference type="GO" id="GO:0009755">
    <property type="term" value="P:hormone-mediated signaling pathway"/>
    <property type="evidence" value="ECO:0007669"/>
    <property type="project" value="InterPro"/>
</dbReference>
<evidence type="ECO:0000256" key="4">
    <source>
        <dbReference type="ARBA" id="ARBA00022854"/>
    </source>
</evidence>
<dbReference type="PROSITE" id="PS51150">
    <property type="entry name" value="AGOUTI_2"/>
    <property type="match status" value="1"/>
</dbReference>
<feature type="disulfide bond" evidence="6">
    <location>
        <begin position="110"/>
        <end position="128"/>
    </location>
</feature>
<gene>
    <name evidence="10" type="primary">AGRP</name>
</gene>
<evidence type="ECO:0000259" key="9">
    <source>
        <dbReference type="PROSITE" id="PS51150"/>
    </source>
</evidence>